<evidence type="ECO:0000256" key="1">
    <source>
        <dbReference type="SAM" id="SignalP"/>
    </source>
</evidence>
<dbReference type="Proteomes" id="UP000595437">
    <property type="component" value="Chromosome 7"/>
</dbReference>
<evidence type="ECO:0000313" key="2">
    <source>
        <dbReference type="EMBL" id="QQP50879.1"/>
    </source>
</evidence>
<evidence type="ECO:0000313" key="3">
    <source>
        <dbReference type="Proteomes" id="UP000595437"/>
    </source>
</evidence>
<proteinExistence type="predicted"/>
<keyword evidence="3" id="KW-1185">Reference proteome</keyword>
<dbReference type="AlphaFoldDB" id="A0A7T8HJ48"/>
<name>A0A7T8HJ48_CALRO</name>
<accession>A0A7T8HJ48</accession>
<dbReference type="EMBL" id="CP045896">
    <property type="protein sequence ID" value="QQP50879.1"/>
    <property type="molecule type" value="Genomic_DNA"/>
</dbReference>
<keyword evidence="1" id="KW-0732">Signal</keyword>
<reference evidence="3" key="1">
    <citation type="submission" date="2021-01" db="EMBL/GenBank/DDBJ databases">
        <title>Caligus Genome Assembly.</title>
        <authorList>
            <person name="Gallardo-Escarate C."/>
        </authorList>
    </citation>
    <scope>NUCLEOTIDE SEQUENCE [LARGE SCALE GENOMIC DNA]</scope>
</reference>
<organism evidence="2 3">
    <name type="scientific">Caligus rogercresseyi</name>
    <name type="common">Sea louse</name>
    <dbReference type="NCBI Taxonomy" id="217165"/>
    <lineage>
        <taxon>Eukaryota</taxon>
        <taxon>Metazoa</taxon>
        <taxon>Ecdysozoa</taxon>
        <taxon>Arthropoda</taxon>
        <taxon>Crustacea</taxon>
        <taxon>Multicrustacea</taxon>
        <taxon>Hexanauplia</taxon>
        <taxon>Copepoda</taxon>
        <taxon>Siphonostomatoida</taxon>
        <taxon>Caligidae</taxon>
        <taxon>Caligus</taxon>
    </lineage>
</organism>
<feature type="signal peptide" evidence="1">
    <location>
        <begin position="1"/>
        <end position="17"/>
    </location>
</feature>
<sequence length="69" mass="7410">MRLIDLVIVLLFEAGTPSPNPAPSPMPPSALGVVECPHPFDAWTVPARKPISSLSSAFESKTRMPSLRP</sequence>
<protein>
    <submittedName>
        <fullName evidence="2">Hect E3 ubiquitin ligase</fullName>
    </submittedName>
</protein>
<gene>
    <name evidence="2" type="ORF">FKW44_012028</name>
</gene>
<feature type="chain" id="PRO_5031020213" evidence="1">
    <location>
        <begin position="18"/>
        <end position="69"/>
    </location>
</feature>